<feature type="domain" description="Helix-turn-helix" evidence="2">
    <location>
        <begin position="54"/>
        <end position="103"/>
    </location>
</feature>
<proteinExistence type="predicted"/>
<evidence type="ECO:0000313" key="4">
    <source>
        <dbReference type="Proteomes" id="UP000432715"/>
    </source>
</evidence>
<name>A0A6I0F5E8_9FIRM</name>
<accession>A0A6I0F5E8</accession>
<dbReference type="EMBL" id="WBZC01000062">
    <property type="protein sequence ID" value="KAB3530923.1"/>
    <property type="molecule type" value="Genomic_DNA"/>
</dbReference>
<dbReference type="RefSeq" id="WP_151862140.1">
    <property type="nucleotide sequence ID" value="NZ_WBZC01000062.1"/>
</dbReference>
<gene>
    <name evidence="3" type="ORF">F8154_13465</name>
</gene>
<comment type="caution">
    <text evidence="3">The sequence shown here is derived from an EMBL/GenBank/DDBJ whole genome shotgun (WGS) entry which is preliminary data.</text>
</comment>
<evidence type="ECO:0000313" key="3">
    <source>
        <dbReference type="EMBL" id="KAB3530923.1"/>
    </source>
</evidence>
<keyword evidence="1" id="KW-0812">Transmembrane</keyword>
<keyword evidence="4" id="KW-1185">Reference proteome</keyword>
<dbReference type="OrthoDB" id="1955006at2"/>
<evidence type="ECO:0000259" key="2">
    <source>
        <dbReference type="Pfam" id="PF12728"/>
    </source>
</evidence>
<feature type="transmembrane region" description="Helical" evidence="1">
    <location>
        <begin position="6"/>
        <end position="26"/>
    </location>
</feature>
<keyword evidence="1" id="KW-0472">Membrane</keyword>
<protein>
    <submittedName>
        <fullName evidence="3">Helix-turn-helix domain-containing protein</fullName>
    </submittedName>
</protein>
<sequence length="110" mass="12381">MEKDKQLPLAIIILAISIVFSSIWIGQSLKQIGYERNEIAKESVSVSSLQSDILGLEEAAKYLDISKSELLYIVEGKGSTINYIKINGKYIFSKEGLDKWVQSSRLEIQQ</sequence>
<dbReference type="InterPro" id="IPR041657">
    <property type="entry name" value="HTH_17"/>
</dbReference>
<evidence type="ECO:0000256" key="1">
    <source>
        <dbReference type="SAM" id="Phobius"/>
    </source>
</evidence>
<dbReference type="AlphaFoldDB" id="A0A6I0F5E8"/>
<dbReference type="Proteomes" id="UP000432715">
    <property type="component" value="Unassembled WGS sequence"/>
</dbReference>
<dbReference type="Pfam" id="PF12728">
    <property type="entry name" value="HTH_17"/>
    <property type="match status" value="1"/>
</dbReference>
<reference evidence="3 4" key="1">
    <citation type="submission" date="2019-10" db="EMBL/GenBank/DDBJ databases">
        <title>Alkaliphilus serpentinus sp. nov. and Alkaliphilus pronyensis sp. nov., two novel anaerobic alkaliphilic species isolated from the serpentinized-hosted hydrothermal field of the Prony Bay (New Caledonia).</title>
        <authorList>
            <person name="Postec A."/>
        </authorList>
    </citation>
    <scope>NUCLEOTIDE SEQUENCE [LARGE SCALE GENOMIC DNA]</scope>
    <source>
        <strain evidence="3 4">LacV</strain>
    </source>
</reference>
<organism evidence="3 4">
    <name type="scientific">Alkaliphilus pronyensis</name>
    <dbReference type="NCBI Taxonomy" id="1482732"/>
    <lineage>
        <taxon>Bacteria</taxon>
        <taxon>Bacillati</taxon>
        <taxon>Bacillota</taxon>
        <taxon>Clostridia</taxon>
        <taxon>Peptostreptococcales</taxon>
        <taxon>Natronincolaceae</taxon>
        <taxon>Alkaliphilus</taxon>
    </lineage>
</organism>
<keyword evidence="1" id="KW-1133">Transmembrane helix</keyword>